<keyword evidence="3" id="KW-1185">Reference proteome</keyword>
<proteinExistence type="predicted"/>
<organism evidence="2 3">
    <name type="scientific">Cardiocondyla obscurior</name>
    <dbReference type="NCBI Taxonomy" id="286306"/>
    <lineage>
        <taxon>Eukaryota</taxon>
        <taxon>Metazoa</taxon>
        <taxon>Ecdysozoa</taxon>
        <taxon>Arthropoda</taxon>
        <taxon>Hexapoda</taxon>
        <taxon>Insecta</taxon>
        <taxon>Pterygota</taxon>
        <taxon>Neoptera</taxon>
        <taxon>Endopterygota</taxon>
        <taxon>Hymenoptera</taxon>
        <taxon>Apocrita</taxon>
        <taxon>Aculeata</taxon>
        <taxon>Formicoidea</taxon>
        <taxon>Formicidae</taxon>
        <taxon>Myrmicinae</taxon>
        <taxon>Cardiocondyla</taxon>
    </lineage>
</organism>
<evidence type="ECO:0000256" key="1">
    <source>
        <dbReference type="SAM" id="MobiDB-lite"/>
    </source>
</evidence>
<dbReference type="Proteomes" id="UP001430953">
    <property type="component" value="Unassembled WGS sequence"/>
</dbReference>
<evidence type="ECO:0000313" key="3">
    <source>
        <dbReference type="Proteomes" id="UP001430953"/>
    </source>
</evidence>
<feature type="compositionally biased region" description="Basic residues" evidence="1">
    <location>
        <begin position="88"/>
        <end position="101"/>
    </location>
</feature>
<gene>
    <name evidence="2" type="ORF">PUN28_000679</name>
</gene>
<protein>
    <submittedName>
        <fullName evidence="2">Uncharacterized protein</fullName>
    </submittedName>
</protein>
<reference evidence="2 3" key="1">
    <citation type="submission" date="2023-03" db="EMBL/GenBank/DDBJ databases">
        <title>High recombination rates correlate with genetic variation in Cardiocondyla obscurior ants.</title>
        <authorList>
            <person name="Errbii M."/>
        </authorList>
    </citation>
    <scope>NUCLEOTIDE SEQUENCE [LARGE SCALE GENOMIC DNA]</scope>
    <source>
        <strain evidence="2">Alpha-2009</strain>
        <tissue evidence="2">Whole body</tissue>
    </source>
</reference>
<feature type="compositionally biased region" description="Basic and acidic residues" evidence="1">
    <location>
        <begin position="67"/>
        <end position="87"/>
    </location>
</feature>
<dbReference type="AlphaFoldDB" id="A0AAW2H0I0"/>
<evidence type="ECO:0000313" key="2">
    <source>
        <dbReference type="EMBL" id="KAL0133076.1"/>
    </source>
</evidence>
<comment type="caution">
    <text evidence="2">The sequence shown here is derived from an EMBL/GenBank/DDBJ whole genome shotgun (WGS) entry which is preliminary data.</text>
</comment>
<name>A0AAW2H0I0_9HYME</name>
<accession>A0AAW2H0I0</accession>
<feature type="region of interest" description="Disordered" evidence="1">
    <location>
        <begin position="62"/>
        <end position="101"/>
    </location>
</feature>
<sequence>MRFVARRCATVLFSQTFPRSRYRSLARILIPFRLERRKAHKIACSSGRLDVKQHKKKNFCVKSRSFSRSDMRKERHDRSGSRNDYSKIKFRKKKKKKERYL</sequence>
<dbReference type="EMBL" id="JADYXP020000001">
    <property type="protein sequence ID" value="KAL0133076.1"/>
    <property type="molecule type" value="Genomic_DNA"/>
</dbReference>